<evidence type="ECO:0000313" key="2">
    <source>
        <dbReference type="EMBL" id="GFO58623.1"/>
    </source>
</evidence>
<sequence length="340" mass="36751">MHRLSTFLILTLLYLASSGAPSCLAASPAATPFYTFNQSPLVQIFGLPAAESATIQKPGRFWGLLSSDVANNYTFGDNSREKILLDGESYRTTFAVRYGVADRFEVGADLPLVGYSGGALDGLIEGWHDIFGLPQGGRKQAPHDRLDFDYQRDGRDRLHLASSNFGLGDLRLNGAWQLYQDAGAASTRAVALRASLKLPTGSSERLRGSGSTDLALWLTGCDDYLVSQGRMHLALFGAAGLLALSDADVLPDRQNHLVGFGSFGAGWSPRDWIAFKAQLSSHSPFYRSDLPEMGWTALQLLFGGTLSFTPQTALDIGFSEDVRVSTSPDLGLHLGLSHQF</sequence>
<dbReference type="Pfam" id="PF11383">
    <property type="entry name" value="DUF3187"/>
    <property type="match status" value="1"/>
</dbReference>
<gene>
    <name evidence="2" type="ORF">GMST_09480</name>
</gene>
<evidence type="ECO:0000256" key="1">
    <source>
        <dbReference type="SAM" id="SignalP"/>
    </source>
</evidence>
<organism evidence="2 3">
    <name type="scientific">Geomonas silvestris</name>
    <dbReference type="NCBI Taxonomy" id="2740184"/>
    <lineage>
        <taxon>Bacteria</taxon>
        <taxon>Pseudomonadati</taxon>
        <taxon>Thermodesulfobacteriota</taxon>
        <taxon>Desulfuromonadia</taxon>
        <taxon>Geobacterales</taxon>
        <taxon>Geobacteraceae</taxon>
        <taxon>Geomonas</taxon>
    </lineage>
</organism>
<keyword evidence="3" id="KW-1185">Reference proteome</keyword>
<dbReference type="AlphaFoldDB" id="A0A6V8MFM4"/>
<proteinExistence type="predicted"/>
<dbReference type="RefSeq" id="WP_183353478.1">
    <property type="nucleotide sequence ID" value="NZ_BLXX01000002.1"/>
</dbReference>
<evidence type="ECO:0008006" key="4">
    <source>
        <dbReference type="Google" id="ProtNLM"/>
    </source>
</evidence>
<evidence type="ECO:0000313" key="3">
    <source>
        <dbReference type="Proteomes" id="UP000556026"/>
    </source>
</evidence>
<dbReference type="Proteomes" id="UP000556026">
    <property type="component" value="Unassembled WGS sequence"/>
</dbReference>
<accession>A0A6V8MFM4</accession>
<feature type="signal peptide" evidence="1">
    <location>
        <begin position="1"/>
        <end position="25"/>
    </location>
</feature>
<reference evidence="3" key="1">
    <citation type="submission" date="2020-06" db="EMBL/GenBank/DDBJ databases">
        <title>Draft genomic sequence of Geomonas sp. Red330.</title>
        <authorList>
            <person name="Itoh H."/>
            <person name="Zhenxing X."/>
            <person name="Ushijima N."/>
            <person name="Masuda Y."/>
            <person name="Shiratori Y."/>
            <person name="Senoo K."/>
        </authorList>
    </citation>
    <scope>NUCLEOTIDE SEQUENCE [LARGE SCALE GENOMIC DNA]</scope>
    <source>
        <strain evidence="3">Red330</strain>
    </source>
</reference>
<dbReference type="InterPro" id="IPR021523">
    <property type="entry name" value="DUF3187"/>
</dbReference>
<name>A0A6V8MFM4_9BACT</name>
<dbReference type="EMBL" id="BLXX01000002">
    <property type="protein sequence ID" value="GFO58623.1"/>
    <property type="molecule type" value="Genomic_DNA"/>
</dbReference>
<feature type="chain" id="PRO_5027810243" description="DUF3187 domain-containing protein" evidence="1">
    <location>
        <begin position="26"/>
        <end position="340"/>
    </location>
</feature>
<keyword evidence="1" id="KW-0732">Signal</keyword>
<comment type="caution">
    <text evidence="2">The sequence shown here is derived from an EMBL/GenBank/DDBJ whole genome shotgun (WGS) entry which is preliminary data.</text>
</comment>
<protein>
    <recommendedName>
        <fullName evidence="4">DUF3187 domain-containing protein</fullName>
    </recommendedName>
</protein>